<sequence>LKKCLSDEPSAISLDELHIDDKLRFVEEPVEIMGQVVKLKAKPYSNHQGQMELQARS</sequence>
<reference evidence="1" key="1">
    <citation type="journal article" date="2019" name="Sci. Rep.">
        <title>Draft genome of Tanacetum cinerariifolium, the natural source of mosquito coil.</title>
        <authorList>
            <person name="Yamashiro T."/>
            <person name="Shiraishi A."/>
            <person name="Satake H."/>
            <person name="Nakayama K."/>
        </authorList>
    </citation>
    <scope>NUCLEOTIDE SEQUENCE</scope>
</reference>
<keyword evidence="1" id="KW-0695">RNA-directed DNA polymerase</keyword>
<feature type="non-terminal residue" evidence="1">
    <location>
        <position position="1"/>
    </location>
</feature>
<dbReference type="GO" id="GO:0003964">
    <property type="term" value="F:RNA-directed DNA polymerase activity"/>
    <property type="evidence" value="ECO:0007669"/>
    <property type="project" value="UniProtKB-KW"/>
</dbReference>
<organism evidence="1">
    <name type="scientific">Tanacetum cinerariifolium</name>
    <name type="common">Dalmatian daisy</name>
    <name type="synonym">Chrysanthemum cinerariifolium</name>
    <dbReference type="NCBI Taxonomy" id="118510"/>
    <lineage>
        <taxon>Eukaryota</taxon>
        <taxon>Viridiplantae</taxon>
        <taxon>Streptophyta</taxon>
        <taxon>Embryophyta</taxon>
        <taxon>Tracheophyta</taxon>
        <taxon>Spermatophyta</taxon>
        <taxon>Magnoliopsida</taxon>
        <taxon>eudicotyledons</taxon>
        <taxon>Gunneridae</taxon>
        <taxon>Pentapetalae</taxon>
        <taxon>asterids</taxon>
        <taxon>campanulids</taxon>
        <taxon>Asterales</taxon>
        <taxon>Asteraceae</taxon>
        <taxon>Asteroideae</taxon>
        <taxon>Anthemideae</taxon>
        <taxon>Anthemidinae</taxon>
        <taxon>Tanacetum</taxon>
    </lineage>
</organism>
<keyword evidence="1" id="KW-0808">Transferase</keyword>
<proteinExistence type="predicted"/>
<name>A0A699WDD0_TANCI</name>
<gene>
    <name evidence="1" type="ORF">Tci_916892</name>
</gene>
<accession>A0A699WDD0</accession>
<evidence type="ECO:0000313" key="1">
    <source>
        <dbReference type="EMBL" id="GFD44923.1"/>
    </source>
</evidence>
<keyword evidence="1" id="KW-0548">Nucleotidyltransferase</keyword>
<dbReference type="EMBL" id="BKCJ011635027">
    <property type="protein sequence ID" value="GFD44923.1"/>
    <property type="molecule type" value="Genomic_DNA"/>
</dbReference>
<comment type="caution">
    <text evidence="1">The sequence shown here is derived from an EMBL/GenBank/DDBJ whole genome shotgun (WGS) entry which is preliminary data.</text>
</comment>
<dbReference type="AlphaFoldDB" id="A0A699WDD0"/>
<protein>
    <submittedName>
        <fullName evidence="1">Putative reverse transcriptase domain-containing protein</fullName>
    </submittedName>
</protein>